<evidence type="ECO:0000313" key="1">
    <source>
        <dbReference type="EMBL" id="JAE08584.1"/>
    </source>
</evidence>
<dbReference type="EMBL" id="GBRH01189312">
    <property type="protein sequence ID" value="JAE08584.1"/>
    <property type="molecule type" value="Transcribed_RNA"/>
</dbReference>
<reference evidence="1" key="1">
    <citation type="submission" date="2014-09" db="EMBL/GenBank/DDBJ databases">
        <authorList>
            <person name="Magalhaes I.L.F."/>
            <person name="Oliveira U."/>
            <person name="Santos F.R."/>
            <person name="Vidigal T.H.D.A."/>
            <person name="Brescovit A.D."/>
            <person name="Santos A.J."/>
        </authorList>
    </citation>
    <scope>NUCLEOTIDE SEQUENCE</scope>
    <source>
        <tissue evidence="1">Shoot tissue taken approximately 20 cm above the soil surface</tissue>
    </source>
</reference>
<dbReference type="AlphaFoldDB" id="A0A0A9FBJ8"/>
<organism evidence="1">
    <name type="scientific">Arundo donax</name>
    <name type="common">Giant reed</name>
    <name type="synonym">Donax arundinaceus</name>
    <dbReference type="NCBI Taxonomy" id="35708"/>
    <lineage>
        <taxon>Eukaryota</taxon>
        <taxon>Viridiplantae</taxon>
        <taxon>Streptophyta</taxon>
        <taxon>Embryophyta</taxon>
        <taxon>Tracheophyta</taxon>
        <taxon>Spermatophyta</taxon>
        <taxon>Magnoliopsida</taxon>
        <taxon>Liliopsida</taxon>
        <taxon>Poales</taxon>
        <taxon>Poaceae</taxon>
        <taxon>PACMAD clade</taxon>
        <taxon>Arundinoideae</taxon>
        <taxon>Arundineae</taxon>
        <taxon>Arundo</taxon>
    </lineage>
</organism>
<accession>A0A0A9FBJ8</accession>
<name>A0A0A9FBJ8_ARUDO</name>
<protein>
    <submittedName>
        <fullName evidence="1">Uncharacterized protein</fullName>
    </submittedName>
</protein>
<sequence>MSFASRLQQVFINLHVSGPAHIQQASAMFNNKYMLRGAENYISGYKSTLSSMSIQWELQYRSSHPDHASSDEHVQQFGSIGRLNWTYELLIYEGIMKKASIDYHSPRIT</sequence>
<reference evidence="1" key="2">
    <citation type="journal article" date="2015" name="Data Brief">
        <title>Shoot transcriptome of the giant reed, Arundo donax.</title>
        <authorList>
            <person name="Barrero R.A."/>
            <person name="Guerrero F.D."/>
            <person name="Moolhuijzen P."/>
            <person name="Goolsby J.A."/>
            <person name="Tidwell J."/>
            <person name="Bellgard S.E."/>
            <person name="Bellgard M.I."/>
        </authorList>
    </citation>
    <scope>NUCLEOTIDE SEQUENCE</scope>
    <source>
        <tissue evidence="1">Shoot tissue taken approximately 20 cm above the soil surface</tissue>
    </source>
</reference>
<proteinExistence type="predicted"/>